<dbReference type="EMBL" id="VBAO01000415">
    <property type="protein sequence ID" value="TMI77964.1"/>
    <property type="molecule type" value="Genomic_DNA"/>
</dbReference>
<dbReference type="Pfam" id="PF04229">
    <property type="entry name" value="GrpB"/>
    <property type="match status" value="1"/>
</dbReference>
<dbReference type="PANTHER" id="PTHR34822:SF1">
    <property type="entry name" value="GRPB FAMILY PROTEIN"/>
    <property type="match status" value="1"/>
</dbReference>
<gene>
    <name evidence="1" type="ORF">E6H04_13280</name>
</gene>
<sequence length="143" mass="16336">MLQIEIKEYDPRWPEVFAIERERLATALGVFAADIQHIGSTSVPGLAAKPIIDIAVGIHSYPWPNSPVEAMGALGYEFKGEYGIPRRHYFRKGVPRTHLVHVLELDSKQYTGHILFRDYLRRHPDAAHKYEVLKRNLARAVHA</sequence>
<reference evidence="1 2" key="1">
    <citation type="journal article" date="2019" name="Nat. Microbiol.">
        <title>Mediterranean grassland soil C-N compound turnover is dependent on rainfall and depth, and is mediated by genomically divergent microorganisms.</title>
        <authorList>
            <person name="Diamond S."/>
            <person name="Andeer P.F."/>
            <person name="Li Z."/>
            <person name="Crits-Christoph A."/>
            <person name="Burstein D."/>
            <person name="Anantharaman K."/>
            <person name="Lane K.R."/>
            <person name="Thomas B.C."/>
            <person name="Pan C."/>
            <person name="Northen T.R."/>
            <person name="Banfield J.F."/>
        </authorList>
    </citation>
    <scope>NUCLEOTIDE SEQUENCE [LARGE SCALE GENOMIC DNA]</scope>
    <source>
        <strain evidence="1">NP_7</strain>
    </source>
</reference>
<accession>A0A537J334</accession>
<dbReference type="InterPro" id="IPR043519">
    <property type="entry name" value="NT_sf"/>
</dbReference>
<organism evidence="1 2">
    <name type="scientific">Candidatus Segetimicrobium genomatis</name>
    <dbReference type="NCBI Taxonomy" id="2569760"/>
    <lineage>
        <taxon>Bacteria</taxon>
        <taxon>Bacillati</taxon>
        <taxon>Candidatus Sysuimicrobiota</taxon>
        <taxon>Candidatus Sysuimicrobiia</taxon>
        <taxon>Candidatus Sysuimicrobiales</taxon>
        <taxon>Candidatus Segetimicrobiaceae</taxon>
        <taxon>Candidatus Segetimicrobium</taxon>
    </lineage>
</organism>
<dbReference type="Proteomes" id="UP000320048">
    <property type="component" value="Unassembled WGS sequence"/>
</dbReference>
<evidence type="ECO:0000313" key="2">
    <source>
        <dbReference type="Proteomes" id="UP000320048"/>
    </source>
</evidence>
<comment type="caution">
    <text evidence="1">The sequence shown here is derived from an EMBL/GenBank/DDBJ whole genome shotgun (WGS) entry which is preliminary data.</text>
</comment>
<dbReference type="AlphaFoldDB" id="A0A537J334"/>
<dbReference type="InterPro" id="IPR007344">
    <property type="entry name" value="GrpB/CoaE"/>
</dbReference>
<name>A0A537J334_9BACT</name>
<protein>
    <submittedName>
        <fullName evidence="1">GrpB family protein</fullName>
    </submittedName>
</protein>
<dbReference type="SUPFAM" id="SSF81301">
    <property type="entry name" value="Nucleotidyltransferase"/>
    <property type="match status" value="1"/>
</dbReference>
<dbReference type="PANTHER" id="PTHR34822">
    <property type="entry name" value="GRPB DOMAIN PROTEIN (AFU_ORTHOLOGUE AFUA_1G01530)"/>
    <property type="match status" value="1"/>
</dbReference>
<dbReference type="Gene3D" id="3.30.460.10">
    <property type="entry name" value="Beta Polymerase, domain 2"/>
    <property type="match status" value="1"/>
</dbReference>
<feature type="non-terminal residue" evidence="1">
    <location>
        <position position="143"/>
    </location>
</feature>
<evidence type="ECO:0000313" key="1">
    <source>
        <dbReference type="EMBL" id="TMI77964.1"/>
    </source>
</evidence>
<proteinExistence type="predicted"/>